<dbReference type="PANTHER" id="PTHR43031">
    <property type="entry name" value="FAD-DEPENDENT OXIDOREDUCTASE"/>
    <property type="match status" value="1"/>
</dbReference>
<dbReference type="Gene3D" id="3.40.250.10">
    <property type="entry name" value="Rhodanese-like domain"/>
    <property type="match status" value="1"/>
</dbReference>
<dbReference type="SMART" id="SM00450">
    <property type="entry name" value="RHOD"/>
    <property type="match status" value="1"/>
</dbReference>
<organism evidence="2 3">
    <name type="scientific">Tessaracoccus lapidicaptus</name>
    <dbReference type="NCBI Taxonomy" id="1427523"/>
    <lineage>
        <taxon>Bacteria</taxon>
        <taxon>Bacillati</taxon>
        <taxon>Actinomycetota</taxon>
        <taxon>Actinomycetes</taxon>
        <taxon>Propionibacteriales</taxon>
        <taxon>Propionibacteriaceae</taxon>
        <taxon>Tessaracoccus</taxon>
    </lineage>
</organism>
<evidence type="ECO:0000259" key="1">
    <source>
        <dbReference type="PROSITE" id="PS50206"/>
    </source>
</evidence>
<dbReference type="PANTHER" id="PTHR43031:SF1">
    <property type="entry name" value="PYRIDINE NUCLEOTIDE-DISULPHIDE OXIDOREDUCTASE"/>
    <property type="match status" value="1"/>
</dbReference>
<dbReference type="Proteomes" id="UP000093501">
    <property type="component" value="Unassembled WGS sequence"/>
</dbReference>
<protein>
    <recommendedName>
        <fullName evidence="1">Rhodanese domain-containing protein</fullName>
    </recommendedName>
</protein>
<gene>
    <name evidence="2" type="ORF">BCR15_04030</name>
</gene>
<dbReference type="InterPro" id="IPR036873">
    <property type="entry name" value="Rhodanese-like_dom_sf"/>
</dbReference>
<accession>A0A1C0AMD3</accession>
<feature type="domain" description="Rhodanese" evidence="1">
    <location>
        <begin position="19"/>
        <end position="100"/>
    </location>
</feature>
<name>A0A1C0AMD3_9ACTN</name>
<dbReference type="Pfam" id="PF00581">
    <property type="entry name" value="Rhodanese"/>
    <property type="match status" value="1"/>
</dbReference>
<dbReference type="SUPFAM" id="SSF52821">
    <property type="entry name" value="Rhodanese/Cell cycle control phosphatase"/>
    <property type="match status" value="1"/>
</dbReference>
<proteinExistence type="predicted"/>
<evidence type="ECO:0000313" key="3">
    <source>
        <dbReference type="Proteomes" id="UP000093501"/>
    </source>
</evidence>
<evidence type="ECO:0000313" key="2">
    <source>
        <dbReference type="EMBL" id="OCL33994.1"/>
    </source>
</evidence>
<comment type="caution">
    <text evidence="2">The sequence shown here is derived from an EMBL/GenBank/DDBJ whole genome shotgun (WGS) entry which is preliminary data.</text>
</comment>
<dbReference type="AlphaFoldDB" id="A0A1C0AMD3"/>
<dbReference type="InterPro" id="IPR001763">
    <property type="entry name" value="Rhodanese-like_dom"/>
</dbReference>
<dbReference type="EMBL" id="MBQD01000021">
    <property type="protein sequence ID" value="OCL33994.1"/>
    <property type="molecule type" value="Genomic_DNA"/>
</dbReference>
<dbReference type="CDD" id="cd00158">
    <property type="entry name" value="RHOD"/>
    <property type="match status" value="1"/>
</dbReference>
<reference evidence="3" key="1">
    <citation type="submission" date="2016-07" db="EMBL/GenBank/DDBJ databases">
        <authorList>
            <person name="Florea S."/>
            <person name="Webb J.S."/>
            <person name="Jaromczyk J."/>
            <person name="Schardl C.L."/>
        </authorList>
    </citation>
    <scope>NUCLEOTIDE SEQUENCE [LARGE SCALE GENOMIC DNA]</scope>
    <source>
        <strain evidence="3">IPBSL-7</strain>
    </source>
</reference>
<keyword evidence="3" id="KW-1185">Reference proteome</keyword>
<dbReference type="PROSITE" id="PS50206">
    <property type="entry name" value="RHODANESE_3"/>
    <property type="match status" value="1"/>
</dbReference>
<sequence length="110" mass="11772">MAECSVGDLYSAWKRDEYILDVREPDEYAEGHVPSAVLIPLGELAARVGEVPRDRPVYVVCRSGRRSMTGVRTLAASGIEATSVSGGTLGWIAAGYPVSGRPHLAGTTRR</sequence>
<dbReference type="InterPro" id="IPR050229">
    <property type="entry name" value="GlpE_sulfurtransferase"/>
</dbReference>